<dbReference type="Proteomes" id="UP001370490">
    <property type="component" value="Unassembled WGS sequence"/>
</dbReference>
<dbReference type="EMBL" id="JBAMMX010000020">
    <property type="protein sequence ID" value="KAK6921087.1"/>
    <property type="molecule type" value="Genomic_DNA"/>
</dbReference>
<evidence type="ECO:0000256" key="1">
    <source>
        <dbReference type="SAM" id="Phobius"/>
    </source>
</evidence>
<accession>A0AAN8V511</accession>
<keyword evidence="1" id="KW-1133">Transmembrane helix</keyword>
<dbReference type="AlphaFoldDB" id="A0AAN8V511"/>
<organism evidence="2 3">
    <name type="scientific">Dillenia turbinata</name>
    <dbReference type="NCBI Taxonomy" id="194707"/>
    <lineage>
        <taxon>Eukaryota</taxon>
        <taxon>Viridiplantae</taxon>
        <taxon>Streptophyta</taxon>
        <taxon>Embryophyta</taxon>
        <taxon>Tracheophyta</taxon>
        <taxon>Spermatophyta</taxon>
        <taxon>Magnoliopsida</taxon>
        <taxon>eudicotyledons</taxon>
        <taxon>Gunneridae</taxon>
        <taxon>Pentapetalae</taxon>
        <taxon>Dilleniales</taxon>
        <taxon>Dilleniaceae</taxon>
        <taxon>Dillenia</taxon>
    </lineage>
</organism>
<protein>
    <submittedName>
        <fullName evidence="2">Protein CHAPERONE-LIKE PROTEIN OF POR1-like</fullName>
    </submittedName>
</protein>
<keyword evidence="1" id="KW-0812">Transmembrane</keyword>
<dbReference type="PANTHER" id="PTHR33372">
    <property type="match status" value="1"/>
</dbReference>
<evidence type="ECO:0000313" key="3">
    <source>
        <dbReference type="Proteomes" id="UP001370490"/>
    </source>
</evidence>
<feature type="transmembrane region" description="Helical" evidence="1">
    <location>
        <begin position="118"/>
        <end position="142"/>
    </location>
</feature>
<dbReference type="InterPro" id="IPR021788">
    <property type="entry name" value="CPP1-like"/>
</dbReference>
<dbReference type="GO" id="GO:0031969">
    <property type="term" value="C:chloroplast membrane"/>
    <property type="evidence" value="ECO:0007669"/>
    <property type="project" value="TreeGrafter"/>
</dbReference>
<proteinExistence type="predicted"/>
<dbReference type="Pfam" id="PF11833">
    <property type="entry name" value="CPP1-like"/>
    <property type="match status" value="1"/>
</dbReference>
<name>A0AAN8V511_9MAGN</name>
<sequence length="193" mass="21594">MVSQTLSAEEAQGIRRRVAWVSEALDAQLIRLKKFRNRKRTKINLKTRLKQKVEESPPWVKSLLEFFEVPPTVIILRRLFLFAFMGGWSIMDTAEGGPAFQLVYTSSMTRQSVARASVIGFGALVAGWICRALVVPMVPSFLLQPTWTLELLTSLVVAASERVDDDNEAKNTGIDDGQTPPLFLDVLQNPTFA</sequence>
<comment type="caution">
    <text evidence="2">The sequence shown here is derived from an EMBL/GenBank/DDBJ whole genome shotgun (WGS) entry which is preliminary data.</text>
</comment>
<reference evidence="2 3" key="1">
    <citation type="submission" date="2023-12" db="EMBL/GenBank/DDBJ databases">
        <title>A high-quality genome assembly for Dillenia turbinata (Dilleniales).</title>
        <authorList>
            <person name="Chanderbali A."/>
        </authorList>
    </citation>
    <scope>NUCLEOTIDE SEQUENCE [LARGE SCALE GENOMIC DNA]</scope>
    <source>
        <strain evidence="2">LSX21</strain>
        <tissue evidence="2">Leaf</tissue>
    </source>
</reference>
<dbReference type="PANTHER" id="PTHR33372:SF2">
    <property type="entry name" value="PROTEIN CHAPERONE-LIKE PROTEIN OF POR1, CHLOROPLASTIC"/>
    <property type="match status" value="1"/>
</dbReference>
<keyword evidence="1" id="KW-0472">Membrane</keyword>
<keyword evidence="3" id="KW-1185">Reference proteome</keyword>
<gene>
    <name evidence="2" type="ORF">RJ641_014765</name>
</gene>
<evidence type="ECO:0000313" key="2">
    <source>
        <dbReference type="EMBL" id="KAK6921087.1"/>
    </source>
</evidence>